<reference evidence="12 13" key="1">
    <citation type="submission" date="2017-05" db="EMBL/GenBank/DDBJ databases">
        <authorList>
            <person name="Varghese N."/>
            <person name="Submissions S."/>
        </authorList>
    </citation>
    <scope>NUCLEOTIDE SEQUENCE [LARGE SCALE GENOMIC DNA]</scope>
    <source>
        <strain evidence="12 13">DSM 15949</strain>
    </source>
</reference>
<dbReference type="EMBL" id="FXTT01000001">
    <property type="protein sequence ID" value="SMP06940.1"/>
    <property type="molecule type" value="Genomic_DNA"/>
</dbReference>
<dbReference type="InterPro" id="IPR027417">
    <property type="entry name" value="P-loop_NTPase"/>
</dbReference>
<proteinExistence type="predicted"/>
<dbReference type="PANTHER" id="PTHR24221">
    <property type="entry name" value="ATP-BINDING CASSETTE SUB-FAMILY B"/>
    <property type="match status" value="1"/>
</dbReference>
<feature type="transmembrane region" description="Helical" evidence="8">
    <location>
        <begin position="314"/>
        <end position="337"/>
    </location>
</feature>
<evidence type="ECO:0000259" key="9">
    <source>
        <dbReference type="PROSITE" id="PS50893"/>
    </source>
</evidence>
<dbReference type="InterPro" id="IPR005074">
    <property type="entry name" value="Peptidase_C39"/>
</dbReference>
<dbReference type="InterPro" id="IPR036640">
    <property type="entry name" value="ABC1_TM_sf"/>
</dbReference>
<name>A0ABY1NFX5_9HYPH</name>
<feature type="transmembrane region" description="Helical" evidence="8">
    <location>
        <begin position="343"/>
        <end position="365"/>
    </location>
</feature>
<dbReference type="SMART" id="SM00382">
    <property type="entry name" value="AAA"/>
    <property type="match status" value="1"/>
</dbReference>
<dbReference type="SUPFAM" id="SSF52540">
    <property type="entry name" value="P-loop containing nucleoside triphosphate hydrolases"/>
    <property type="match status" value="1"/>
</dbReference>
<organism evidence="12 13">
    <name type="scientific">Roseibium denhamense</name>
    <dbReference type="NCBI Taxonomy" id="76305"/>
    <lineage>
        <taxon>Bacteria</taxon>
        <taxon>Pseudomonadati</taxon>
        <taxon>Pseudomonadota</taxon>
        <taxon>Alphaproteobacteria</taxon>
        <taxon>Hyphomicrobiales</taxon>
        <taxon>Stappiaceae</taxon>
        <taxon>Roseibium</taxon>
    </lineage>
</organism>
<feature type="region of interest" description="Disordered" evidence="7">
    <location>
        <begin position="1"/>
        <end position="34"/>
    </location>
</feature>
<comment type="caution">
    <text evidence="12">The sequence shown here is derived from an EMBL/GenBank/DDBJ whole genome shotgun (WGS) entry which is preliminary data.</text>
</comment>
<evidence type="ECO:0000259" key="11">
    <source>
        <dbReference type="PROSITE" id="PS50990"/>
    </source>
</evidence>
<dbReference type="Gene3D" id="1.20.1560.10">
    <property type="entry name" value="ABC transporter type 1, transmembrane domain"/>
    <property type="match status" value="1"/>
</dbReference>
<dbReference type="SUPFAM" id="SSF90123">
    <property type="entry name" value="ABC transporter transmembrane region"/>
    <property type="match status" value="1"/>
</dbReference>
<dbReference type="Pfam" id="PF03412">
    <property type="entry name" value="Peptidase_C39"/>
    <property type="match status" value="1"/>
</dbReference>
<dbReference type="Proteomes" id="UP001157914">
    <property type="component" value="Unassembled WGS sequence"/>
</dbReference>
<feature type="compositionally biased region" description="Basic and acidic residues" evidence="7">
    <location>
        <begin position="16"/>
        <end position="26"/>
    </location>
</feature>
<dbReference type="Pfam" id="PF00005">
    <property type="entry name" value="ABC_tran"/>
    <property type="match status" value="1"/>
</dbReference>
<evidence type="ECO:0000313" key="12">
    <source>
        <dbReference type="EMBL" id="SMP06940.1"/>
    </source>
</evidence>
<feature type="domain" description="ABC transmembrane type-1" evidence="10">
    <location>
        <begin position="208"/>
        <end position="486"/>
    </location>
</feature>
<dbReference type="InterPro" id="IPR003439">
    <property type="entry name" value="ABC_transporter-like_ATP-bd"/>
</dbReference>
<feature type="transmembrane region" description="Helical" evidence="8">
    <location>
        <begin position="205"/>
        <end position="225"/>
    </location>
</feature>
<dbReference type="PROSITE" id="PS50893">
    <property type="entry name" value="ABC_TRANSPORTER_2"/>
    <property type="match status" value="1"/>
</dbReference>
<sequence length="765" mass="82722">MLEGSPGAPQTGCDRYPTDRSSRRFTENSPVGSGALLQSEDVHGNEQVRLPDNGLLACLVHVAKLHGLSANALEIAHGLPATSTGLTIDYLEEAAGRLGLVTRSEQRRLIAIPAVTFPVLLTLKDGSFVVLKERTSSDKLVIFMPSPLETTRTLSSKQLNQDYTGLCVFLTPEFGTASYDPTNDAFEAKPSRWFWSAVSIFWPNYLQVALCGLFVNLLGLAAPLFTMNVYDRVVPNLAIPTLWTLTAGVALALVFDFFLRLLRTSIVDQTGRRVDMAISGRLFDHLLAIKLTTRPNSSGDLSNQIREFDTVRDLITSSTVIALMDTVFIGLFLYVIWLLVGPLAYVVGAAVPLVLVVTILCQLPLESAVRRSQQDSGRRHGLLFETLSGLETVKSIGAASWLRRKWDRNVALSASSAAQARFWNSIALSVLTSVQQVTTIAVTVWGVFLILDGEITMGAVIATNLLAGRVLAPLANVAQTLSRLSQARSAVRSLNAFMALPADRNGAGLALPAPIRAGSSLEIRDIGVQYPGQAMPALEKVSTRFQAGERVGIVGLVGAGKSTFGRALSGLVDPSTGQVLFNGIDCRQFGPATLRQAVRYCGQDPDIFSGTVRDNLLMSQPFADDDALLAAVRQSGLERHLAQHDKGLDMDVLERGRNLSGGQRQSIALARIFLSPPSFLFLDEPSAAMDKQAERELMGQLAEIARQGTALLIATHKEAALAHVDRILVFDRGRLALDGPRDLVLQKLASFQKPVHQVKADAKSS</sequence>
<dbReference type="PROSITE" id="PS50929">
    <property type="entry name" value="ABC_TM1F"/>
    <property type="match status" value="1"/>
</dbReference>
<dbReference type="InterPro" id="IPR017750">
    <property type="entry name" value="ATPase_T1SS"/>
</dbReference>
<accession>A0ABY1NFX5</accession>
<dbReference type="InterPro" id="IPR011527">
    <property type="entry name" value="ABC1_TM_dom"/>
</dbReference>
<dbReference type="Gene3D" id="3.90.70.10">
    <property type="entry name" value="Cysteine proteinases"/>
    <property type="match status" value="1"/>
</dbReference>
<evidence type="ECO:0000313" key="13">
    <source>
        <dbReference type="Proteomes" id="UP001157914"/>
    </source>
</evidence>
<comment type="subcellular location">
    <subcellularLocation>
        <location evidence="1">Cell membrane</location>
        <topology evidence="1">Multi-pass membrane protein</topology>
    </subcellularLocation>
</comment>
<dbReference type="InterPro" id="IPR003593">
    <property type="entry name" value="AAA+_ATPase"/>
</dbReference>
<feature type="transmembrane region" description="Helical" evidence="8">
    <location>
        <begin position="237"/>
        <end position="259"/>
    </location>
</feature>
<evidence type="ECO:0000259" key="10">
    <source>
        <dbReference type="PROSITE" id="PS50929"/>
    </source>
</evidence>
<dbReference type="NCBIfam" id="TIGR03375">
    <property type="entry name" value="type_I_sec_LssB"/>
    <property type="match status" value="1"/>
</dbReference>
<keyword evidence="4 12" id="KW-0067">ATP-binding</keyword>
<dbReference type="Gene3D" id="3.40.50.300">
    <property type="entry name" value="P-loop containing nucleotide triphosphate hydrolases"/>
    <property type="match status" value="1"/>
</dbReference>
<evidence type="ECO:0000256" key="3">
    <source>
        <dbReference type="ARBA" id="ARBA00022741"/>
    </source>
</evidence>
<protein>
    <submittedName>
        <fullName evidence="12">ATP-binding cassette, subfamily C, LapB</fullName>
    </submittedName>
</protein>
<dbReference type="PANTHER" id="PTHR24221:SF248">
    <property type="entry name" value="ABC TRANSPORTER TRANSMEMBRANE REGION"/>
    <property type="match status" value="1"/>
</dbReference>
<evidence type="ECO:0000256" key="6">
    <source>
        <dbReference type="ARBA" id="ARBA00023136"/>
    </source>
</evidence>
<gene>
    <name evidence="12" type="ORF">SAMN06265374_0817</name>
</gene>
<keyword evidence="2 8" id="KW-0812">Transmembrane</keyword>
<evidence type="ECO:0000256" key="7">
    <source>
        <dbReference type="SAM" id="MobiDB-lite"/>
    </source>
</evidence>
<feature type="transmembrane region" description="Helical" evidence="8">
    <location>
        <begin position="426"/>
        <end position="451"/>
    </location>
</feature>
<feature type="domain" description="Peptidase C39" evidence="11">
    <location>
        <begin position="47"/>
        <end position="170"/>
    </location>
</feature>
<dbReference type="GO" id="GO:0005524">
    <property type="term" value="F:ATP binding"/>
    <property type="evidence" value="ECO:0007669"/>
    <property type="project" value="UniProtKB-KW"/>
</dbReference>
<keyword evidence="6 8" id="KW-0472">Membrane</keyword>
<keyword evidence="3" id="KW-0547">Nucleotide-binding</keyword>
<dbReference type="InterPro" id="IPR039421">
    <property type="entry name" value="Type_1_exporter"/>
</dbReference>
<evidence type="ECO:0000256" key="5">
    <source>
        <dbReference type="ARBA" id="ARBA00022989"/>
    </source>
</evidence>
<evidence type="ECO:0000256" key="2">
    <source>
        <dbReference type="ARBA" id="ARBA00022692"/>
    </source>
</evidence>
<evidence type="ECO:0000256" key="1">
    <source>
        <dbReference type="ARBA" id="ARBA00004651"/>
    </source>
</evidence>
<feature type="domain" description="ABC transporter" evidence="9">
    <location>
        <begin position="521"/>
        <end position="757"/>
    </location>
</feature>
<keyword evidence="13" id="KW-1185">Reference proteome</keyword>
<evidence type="ECO:0000256" key="4">
    <source>
        <dbReference type="ARBA" id="ARBA00022840"/>
    </source>
</evidence>
<keyword evidence="5 8" id="KW-1133">Transmembrane helix</keyword>
<dbReference type="CDD" id="cd18587">
    <property type="entry name" value="ABC_6TM_LapB_like"/>
    <property type="match status" value="1"/>
</dbReference>
<evidence type="ECO:0000256" key="8">
    <source>
        <dbReference type="SAM" id="Phobius"/>
    </source>
</evidence>
<dbReference type="Pfam" id="PF00664">
    <property type="entry name" value="ABC_membrane"/>
    <property type="match status" value="1"/>
</dbReference>
<dbReference type="PROSITE" id="PS50990">
    <property type="entry name" value="PEPTIDASE_C39"/>
    <property type="match status" value="1"/>
</dbReference>